<dbReference type="Proteomes" id="UP000662986">
    <property type="component" value="Chromosome"/>
</dbReference>
<dbReference type="SUPFAM" id="SSF48452">
    <property type="entry name" value="TPR-like"/>
    <property type="match status" value="1"/>
</dbReference>
<dbReference type="PRINTS" id="PR00038">
    <property type="entry name" value="HTHLUXR"/>
</dbReference>
<dbReference type="Pfam" id="PF25872">
    <property type="entry name" value="HTH_77"/>
    <property type="match status" value="1"/>
</dbReference>
<feature type="region of interest" description="Disordered" evidence="1">
    <location>
        <begin position="1"/>
        <end position="25"/>
    </location>
</feature>
<reference evidence="3 4" key="2">
    <citation type="journal article" date="2022" name="Arch. Microbiol.">
        <title>Rhodococcus pseudokoreensis sp. nov. isolated from the rhizosphere of young M26 apple rootstocks.</title>
        <authorList>
            <person name="Kampfer P."/>
            <person name="Glaeser S.P."/>
            <person name="Blom J."/>
            <person name="Wolf J."/>
            <person name="Benning S."/>
            <person name="Schloter M."/>
            <person name="Neumann-Schaal M."/>
        </authorList>
    </citation>
    <scope>NUCLEOTIDE SEQUENCE [LARGE SCALE GENOMIC DNA]</scope>
    <source>
        <strain evidence="3 4">R79</strain>
    </source>
</reference>
<dbReference type="InterPro" id="IPR002182">
    <property type="entry name" value="NB-ARC"/>
</dbReference>
<evidence type="ECO:0000259" key="2">
    <source>
        <dbReference type="PROSITE" id="PS50043"/>
    </source>
</evidence>
<accession>A0A974ZUG3</accession>
<dbReference type="CDD" id="cd06170">
    <property type="entry name" value="LuxR_C_like"/>
    <property type="match status" value="1"/>
</dbReference>
<feature type="domain" description="HTH luxR-type" evidence="2">
    <location>
        <begin position="717"/>
        <end position="782"/>
    </location>
</feature>
<gene>
    <name evidence="3" type="ORF">JWS13_19690</name>
</gene>
<dbReference type="Gene3D" id="1.10.10.10">
    <property type="entry name" value="Winged helix-like DNA-binding domain superfamily/Winged helix DNA-binding domain"/>
    <property type="match status" value="1"/>
</dbReference>
<dbReference type="Gene3D" id="3.40.50.300">
    <property type="entry name" value="P-loop containing nucleotide triphosphate hydrolases"/>
    <property type="match status" value="1"/>
</dbReference>
<sequence>METCIRTTPGELSTDTHRPRPAGNLPSDLTTFVGRRHDVATTKRLLANSRLVTLAGIGGVGKTRLALRIAAEARRAFADGVWLVELGEVADADLLVDTVASTLGIHQRADAQGLHGIIEHLQSRKCMIVLDNCEHVVEAAADVARALLESCPELHILATSREPLRIGGETVQRIPPLSIPDSHTPLSMQSMSRYDAVTLFVDRAATAVPGFRLTEDNWGQIARICNQLDGLPLAIELSAVRLRAISIDQMHDKLVNRYELLTRGRRCAPPRQQSLRLCIDWTHDLCTSQERLLWSHLSVFAGSFELEAAEAICSDALAPGSVLDTVASLVDKSVLIREGDGPTVRFRLLETLREYGREMLHDNEDVTALRHRHSDWYRKLARRAESEWISPHQLTWIARLDREQPNLREALQFRISQSESDSIDFAASLYPFWFSRGLLSEGRRWLDLALTTDDGRHPADRVKALCAQSVLADRQGDLEAGAQLLTEAVVSTDRADDDEISQARLCHAQGMHSLYAGEIGSAATSLAEALVLLPDHQLPYLRIVSLQGLGLASGLLGDTARAIASNEEALAFSTELGESVYRARSFWVLGLQVWHLGNSDRAKGLLDQGLLSARVVDDPLSTAWCLEALAWIAAKDDRAERAAQLMGAAEALWQSVGSAPVHIPGLHIYHDECARQARGVLCGGTFDAAFRAGSRMTLAEASALGLGDDMPVRPTDSDSDAPTLTKREKQVADLVAEGLTNRSIAAKLVIADRTAQGHVEHILTKLNFTSRAQIAAWVAERKR</sequence>
<evidence type="ECO:0000256" key="1">
    <source>
        <dbReference type="SAM" id="MobiDB-lite"/>
    </source>
</evidence>
<name>A0A974ZUG3_9NOCA</name>
<dbReference type="InterPro" id="IPR058852">
    <property type="entry name" value="HTH_77"/>
</dbReference>
<dbReference type="Pfam" id="PF00196">
    <property type="entry name" value="GerE"/>
    <property type="match status" value="1"/>
</dbReference>
<protein>
    <submittedName>
        <fullName evidence="3">LuxR family transcriptional regulator</fullName>
    </submittedName>
</protein>
<dbReference type="InterPro" id="IPR027417">
    <property type="entry name" value="P-loop_NTPase"/>
</dbReference>
<dbReference type="InterPro" id="IPR011990">
    <property type="entry name" value="TPR-like_helical_dom_sf"/>
</dbReference>
<dbReference type="Pfam" id="PF00931">
    <property type="entry name" value="NB-ARC"/>
    <property type="match status" value="1"/>
</dbReference>
<dbReference type="SUPFAM" id="SSF46894">
    <property type="entry name" value="C-terminal effector domain of the bipartite response regulators"/>
    <property type="match status" value="1"/>
</dbReference>
<dbReference type="EMBL" id="CP070619">
    <property type="protein sequence ID" value="QSE90686.1"/>
    <property type="molecule type" value="Genomic_DNA"/>
</dbReference>
<dbReference type="PANTHER" id="PTHR47691:SF3">
    <property type="entry name" value="HTH-TYPE TRANSCRIPTIONAL REGULATOR RV0890C-RELATED"/>
    <property type="match status" value="1"/>
</dbReference>
<dbReference type="InterPro" id="IPR016032">
    <property type="entry name" value="Sig_transdc_resp-reg_C-effctor"/>
</dbReference>
<dbReference type="SMART" id="SM00421">
    <property type="entry name" value="HTH_LUXR"/>
    <property type="match status" value="1"/>
</dbReference>
<dbReference type="PANTHER" id="PTHR47691">
    <property type="entry name" value="REGULATOR-RELATED"/>
    <property type="match status" value="1"/>
</dbReference>
<dbReference type="InterPro" id="IPR000792">
    <property type="entry name" value="Tscrpt_reg_LuxR_C"/>
</dbReference>
<dbReference type="SUPFAM" id="SSF52540">
    <property type="entry name" value="P-loop containing nucleoside triphosphate hydrolases"/>
    <property type="match status" value="1"/>
</dbReference>
<dbReference type="Gene3D" id="1.25.40.10">
    <property type="entry name" value="Tetratricopeptide repeat domain"/>
    <property type="match status" value="1"/>
</dbReference>
<dbReference type="PROSITE" id="PS50043">
    <property type="entry name" value="HTH_LUXR_2"/>
    <property type="match status" value="1"/>
</dbReference>
<evidence type="ECO:0000313" key="3">
    <source>
        <dbReference type="EMBL" id="QSE90686.1"/>
    </source>
</evidence>
<proteinExistence type="predicted"/>
<organism evidence="3 4">
    <name type="scientific">Rhodococcus pseudokoreensis</name>
    <dbReference type="NCBI Taxonomy" id="2811421"/>
    <lineage>
        <taxon>Bacteria</taxon>
        <taxon>Bacillati</taxon>
        <taxon>Actinomycetota</taxon>
        <taxon>Actinomycetes</taxon>
        <taxon>Mycobacteriales</taxon>
        <taxon>Nocardiaceae</taxon>
        <taxon>Rhodococcus</taxon>
    </lineage>
</organism>
<dbReference type="InterPro" id="IPR036388">
    <property type="entry name" value="WH-like_DNA-bd_sf"/>
</dbReference>
<reference evidence="3 4" key="1">
    <citation type="journal article" date="2021" name="Microbiol. Resour. Announc.">
        <title>Complete Genome Sequences of Two Rhodococcus sp. Strains with Large and Linear Chromosomes, Isolated from Apple Rhizosphere.</title>
        <authorList>
            <person name="Benning S."/>
            <person name="Brugnone N."/>
            <person name="Siani R."/>
            <person name="Kublik S."/>
            <person name="Schloter M."/>
            <person name="Rad V."/>
        </authorList>
    </citation>
    <scope>NUCLEOTIDE SEQUENCE [LARGE SCALE GENOMIC DNA]</scope>
    <source>
        <strain evidence="3 4">R79</strain>
    </source>
</reference>
<keyword evidence="4" id="KW-1185">Reference proteome</keyword>
<dbReference type="PRINTS" id="PR00364">
    <property type="entry name" value="DISEASERSIST"/>
</dbReference>
<evidence type="ECO:0000313" key="4">
    <source>
        <dbReference type="Proteomes" id="UP000662986"/>
    </source>
</evidence>